<evidence type="ECO:0000256" key="2">
    <source>
        <dbReference type="SAM" id="MobiDB-lite"/>
    </source>
</evidence>
<dbReference type="GO" id="GO:0003729">
    <property type="term" value="F:mRNA binding"/>
    <property type="evidence" value="ECO:0007669"/>
    <property type="project" value="InterPro"/>
</dbReference>
<feature type="non-terminal residue" evidence="3">
    <location>
        <position position="278"/>
    </location>
</feature>
<dbReference type="PANTHER" id="PTHR12375">
    <property type="entry name" value="RNA-BINDING PROTEIN LUC7-RELATED"/>
    <property type="match status" value="1"/>
</dbReference>
<name>A0AAD5WWM6_9FUNG</name>
<dbReference type="AlphaFoldDB" id="A0AAD5WWM6"/>
<dbReference type="Pfam" id="PF03194">
    <property type="entry name" value="LUC7"/>
    <property type="match status" value="1"/>
</dbReference>
<organism evidence="3 4">
    <name type="scientific">Rhizophlyctis rosea</name>
    <dbReference type="NCBI Taxonomy" id="64517"/>
    <lineage>
        <taxon>Eukaryota</taxon>
        <taxon>Fungi</taxon>
        <taxon>Fungi incertae sedis</taxon>
        <taxon>Chytridiomycota</taxon>
        <taxon>Chytridiomycota incertae sedis</taxon>
        <taxon>Chytridiomycetes</taxon>
        <taxon>Rhizophlyctidales</taxon>
        <taxon>Rhizophlyctidaceae</taxon>
        <taxon>Rhizophlyctis</taxon>
    </lineage>
</organism>
<comment type="similarity">
    <text evidence="1">Belongs to the Luc7 family.</text>
</comment>
<keyword evidence="4" id="KW-1185">Reference proteome</keyword>
<dbReference type="Proteomes" id="UP001212841">
    <property type="component" value="Unassembled WGS sequence"/>
</dbReference>
<dbReference type="InterPro" id="IPR004882">
    <property type="entry name" value="Luc7-rel"/>
</dbReference>
<evidence type="ECO:0000313" key="4">
    <source>
        <dbReference type="Proteomes" id="UP001212841"/>
    </source>
</evidence>
<dbReference type="EMBL" id="JADGJD010002805">
    <property type="protein sequence ID" value="KAJ3028355.1"/>
    <property type="molecule type" value="Genomic_DNA"/>
</dbReference>
<proteinExistence type="inferred from homology"/>
<comment type="caution">
    <text evidence="3">The sequence shown here is derived from an EMBL/GenBank/DDBJ whole genome shotgun (WGS) entry which is preliminary data.</text>
</comment>
<protein>
    <submittedName>
        <fullName evidence="3">Splicing factor</fullName>
    </submittedName>
</protein>
<accession>A0AAD5WWM6</accession>
<dbReference type="GO" id="GO:0006376">
    <property type="term" value="P:mRNA splice site recognition"/>
    <property type="evidence" value="ECO:0007669"/>
    <property type="project" value="InterPro"/>
</dbReference>
<evidence type="ECO:0000256" key="1">
    <source>
        <dbReference type="ARBA" id="ARBA00005655"/>
    </source>
</evidence>
<evidence type="ECO:0000313" key="3">
    <source>
        <dbReference type="EMBL" id="KAJ3028355.1"/>
    </source>
</evidence>
<sequence>MSAAEQRKLLEQLMGKEALGGTPDTIHFTDPNVCKNFLCGLCPHDLFTNTKMDLRPCPRVHSEKLVQEYKAAKESGEHKGFEDEWCRSLQDFVGDCDRTIQKAQRRLDKTPEDPKAIQLLRELGDLTNEIATLTTSIEHLGEEGKVMEAIEVMRSVEELQKRKLEKDAEMQRMNGEGGAQPQKLRVCDRCSAYLSIFDSDRRLADHFGGKMHLGFVQIRDKVEELRKAGFGGARNFGPGPMPPGGPGPMHSMGPGPGGPPMGGPGPHMGGPGRFDDRG</sequence>
<reference evidence="3" key="1">
    <citation type="submission" date="2020-05" db="EMBL/GenBank/DDBJ databases">
        <title>Phylogenomic resolution of chytrid fungi.</title>
        <authorList>
            <person name="Stajich J.E."/>
            <person name="Amses K."/>
            <person name="Simmons R."/>
            <person name="Seto K."/>
            <person name="Myers J."/>
            <person name="Bonds A."/>
            <person name="Quandt C.A."/>
            <person name="Barry K."/>
            <person name="Liu P."/>
            <person name="Grigoriev I."/>
            <person name="Longcore J.E."/>
            <person name="James T.Y."/>
        </authorList>
    </citation>
    <scope>NUCLEOTIDE SEQUENCE</scope>
    <source>
        <strain evidence="3">JEL0318</strain>
    </source>
</reference>
<dbReference type="GO" id="GO:0005685">
    <property type="term" value="C:U1 snRNP"/>
    <property type="evidence" value="ECO:0007669"/>
    <property type="project" value="InterPro"/>
</dbReference>
<feature type="region of interest" description="Disordered" evidence="2">
    <location>
        <begin position="230"/>
        <end position="278"/>
    </location>
</feature>
<gene>
    <name evidence="3" type="primary">LUC7</name>
    <name evidence="3" type="ORF">HK097_005990</name>
</gene>